<dbReference type="GO" id="GO:0006614">
    <property type="term" value="P:SRP-dependent cotranslational protein targeting to membrane"/>
    <property type="evidence" value="ECO:0007669"/>
    <property type="project" value="InterPro"/>
</dbReference>
<organism evidence="1 2">
    <name type="scientific">Nosema granulosis</name>
    <dbReference type="NCBI Taxonomy" id="83296"/>
    <lineage>
        <taxon>Eukaryota</taxon>
        <taxon>Fungi</taxon>
        <taxon>Fungi incertae sedis</taxon>
        <taxon>Microsporidia</taxon>
        <taxon>Nosematidae</taxon>
        <taxon>Nosema</taxon>
    </lineage>
</organism>
<keyword evidence="2" id="KW-1185">Reference proteome</keyword>
<dbReference type="Proteomes" id="UP000740883">
    <property type="component" value="Unassembled WGS sequence"/>
</dbReference>
<accession>A0A9P6GZQ4</accession>
<dbReference type="GO" id="GO:0043022">
    <property type="term" value="F:ribosome binding"/>
    <property type="evidence" value="ECO:0007669"/>
    <property type="project" value="TreeGrafter"/>
</dbReference>
<dbReference type="SUPFAM" id="SSF48452">
    <property type="entry name" value="TPR-like"/>
    <property type="match status" value="1"/>
</dbReference>
<dbReference type="Gene3D" id="1.25.40.10">
    <property type="entry name" value="Tetratricopeptide repeat domain"/>
    <property type="match status" value="1"/>
</dbReference>
<dbReference type="InterPro" id="IPR026270">
    <property type="entry name" value="SRP72"/>
</dbReference>
<dbReference type="EMBL" id="SBJO01000115">
    <property type="protein sequence ID" value="KAF9762983.1"/>
    <property type="molecule type" value="Genomic_DNA"/>
</dbReference>
<name>A0A9P6GZQ4_9MICR</name>
<dbReference type="AlphaFoldDB" id="A0A9P6GZQ4"/>
<evidence type="ECO:0000313" key="1">
    <source>
        <dbReference type="EMBL" id="KAF9762983.1"/>
    </source>
</evidence>
<dbReference type="Pfam" id="PF17004">
    <property type="entry name" value="SRP_TPR_like"/>
    <property type="match status" value="1"/>
</dbReference>
<dbReference type="GO" id="GO:0005786">
    <property type="term" value="C:signal recognition particle, endoplasmic reticulum targeting"/>
    <property type="evidence" value="ECO:0007669"/>
    <property type="project" value="TreeGrafter"/>
</dbReference>
<dbReference type="InterPro" id="IPR031545">
    <property type="entry name" value="SRP72_TPR-like"/>
</dbReference>
<proteinExistence type="predicted"/>
<evidence type="ECO:0008006" key="3">
    <source>
        <dbReference type="Google" id="ProtNLM"/>
    </source>
</evidence>
<dbReference type="PANTHER" id="PTHR14094:SF9">
    <property type="entry name" value="SIGNAL RECOGNITION PARTICLE SUBUNIT SRP72"/>
    <property type="match status" value="1"/>
</dbReference>
<reference evidence="1 2" key="1">
    <citation type="journal article" date="2020" name="Genome Biol. Evol.">
        <title>Comparative genomics of strictly vertically transmitted, feminizing microsporidia endosymbionts of amphipod crustaceans.</title>
        <authorList>
            <person name="Cormier A."/>
            <person name="Chebbi M.A."/>
            <person name="Giraud I."/>
            <person name="Wattier R."/>
            <person name="Teixeira M."/>
            <person name="Gilbert C."/>
            <person name="Rigaud T."/>
            <person name="Cordaux R."/>
        </authorList>
    </citation>
    <scope>NUCLEOTIDE SEQUENCE [LARGE SCALE GENOMIC DNA]</scope>
    <source>
        <strain evidence="1 2">Ou3-Ou53</strain>
    </source>
</reference>
<dbReference type="OrthoDB" id="5421607at2759"/>
<dbReference type="InterPro" id="IPR011990">
    <property type="entry name" value="TPR-like_helical_dom_sf"/>
</dbReference>
<protein>
    <recommendedName>
        <fullName evidence="3">Tetratricopeptide repeat protein</fullName>
    </recommendedName>
</protein>
<dbReference type="GO" id="GO:0008312">
    <property type="term" value="F:7S RNA binding"/>
    <property type="evidence" value="ECO:0007669"/>
    <property type="project" value="TreeGrafter"/>
</dbReference>
<sequence>MVDLNILENDQDHEKIACLEGKEFDRYRAIALIHLGKYNEALKFVNKGSFEAAYVYYKLKNYKKALKIISKFSDEKGFVLKSQILYSMGFYNKAYEALSTLPKDDEVVINLQAMKSMAILTHNVNRSCGHKLWMKKRDELMHFDKLENHKFSNEDSRIEFFFNKTFEEAHDIQKYLEALRTAQKLFNGENIISKQLNNIEGSFDEIDPETLSKTQKEILLYNMHKTDKIVNPIHFLKNFTGNLSDSEYNWLQHAKSNEFNLNPFNIPSTSENLKLLRIFIGLKHKSMVKSLVLAETEKLATEKFREILRAYYLEDSGAYELTPKIANLTI</sequence>
<evidence type="ECO:0000313" key="2">
    <source>
        <dbReference type="Proteomes" id="UP000740883"/>
    </source>
</evidence>
<comment type="caution">
    <text evidence="1">The sequence shown here is derived from an EMBL/GenBank/DDBJ whole genome shotgun (WGS) entry which is preliminary data.</text>
</comment>
<gene>
    <name evidence="1" type="ORF">NGRA_1618</name>
</gene>
<dbReference type="PANTHER" id="PTHR14094">
    <property type="entry name" value="SIGNAL RECOGNITION PARTICLE 72"/>
    <property type="match status" value="1"/>
</dbReference>